<accession>A0A0D6JMY5</accession>
<proteinExistence type="predicted"/>
<organism evidence="2 3">
    <name type="scientific">Haloferax massiliensis</name>
    <dbReference type="NCBI Taxonomy" id="1476858"/>
    <lineage>
        <taxon>Archaea</taxon>
        <taxon>Methanobacteriati</taxon>
        <taxon>Methanobacteriota</taxon>
        <taxon>Stenosarchaea group</taxon>
        <taxon>Halobacteria</taxon>
        <taxon>Halobacteriales</taxon>
        <taxon>Haloferacaceae</taxon>
        <taxon>Haloferax</taxon>
    </lineage>
</organism>
<dbReference type="AlphaFoldDB" id="A0A0D6JMY5"/>
<sequence length="94" mass="10493">MRLNGLGDAIDRHEYPISSTDFAQRYGDKVIELQNGQETVAQILARLGDETYTCPQDVRDALFTGVGHEAIGRRYYSDRDPSPLGENGPEMVSF</sequence>
<dbReference type="RefSeq" id="WP_004968845.1">
    <property type="nucleotide sequence ID" value="NZ_CABLRR010000001.1"/>
</dbReference>
<dbReference type="OrthoDB" id="166188at2157"/>
<feature type="region of interest" description="Disordered" evidence="1">
    <location>
        <begin position="74"/>
        <end position="94"/>
    </location>
</feature>
<dbReference type="Pfam" id="PF19102">
    <property type="entry name" value="DUF5789"/>
    <property type="match status" value="1"/>
</dbReference>
<name>A0A0D6JMY5_9EURY</name>
<dbReference type="Proteomes" id="UP000198902">
    <property type="component" value="Unassembled WGS sequence"/>
</dbReference>
<reference evidence="3" key="1">
    <citation type="submission" date="2015-03" db="EMBL/GenBank/DDBJ databases">
        <authorList>
            <person name="Urmite Genomes"/>
        </authorList>
    </citation>
    <scope>NUCLEOTIDE SEQUENCE [LARGE SCALE GENOMIC DNA]</scope>
    <source>
        <strain evidence="3">Arc-Hr</strain>
    </source>
</reference>
<gene>
    <name evidence="2" type="ORF">BN996_00724</name>
</gene>
<evidence type="ECO:0000313" key="2">
    <source>
        <dbReference type="EMBL" id="CQR49267.1"/>
    </source>
</evidence>
<evidence type="ECO:0000313" key="3">
    <source>
        <dbReference type="Proteomes" id="UP000198902"/>
    </source>
</evidence>
<protein>
    <recommendedName>
        <fullName evidence="4">DUF2795 domain-containing protein</fullName>
    </recommendedName>
</protein>
<evidence type="ECO:0000256" key="1">
    <source>
        <dbReference type="SAM" id="MobiDB-lite"/>
    </source>
</evidence>
<evidence type="ECO:0008006" key="4">
    <source>
        <dbReference type="Google" id="ProtNLM"/>
    </source>
</evidence>
<dbReference type="EMBL" id="CSTE01000001">
    <property type="protein sequence ID" value="CQR49267.1"/>
    <property type="molecule type" value="Genomic_DNA"/>
</dbReference>
<keyword evidence="3" id="KW-1185">Reference proteome</keyword>
<dbReference type="InterPro" id="IPR043899">
    <property type="entry name" value="DUF5789"/>
</dbReference>